<dbReference type="AlphaFoldDB" id="A0A9P6ZJV2"/>
<dbReference type="OrthoDB" id="2680075at2759"/>
<proteinExistence type="predicted"/>
<accession>A0A9P6ZJV2</accession>
<gene>
    <name evidence="1" type="ORF">EV702DRAFT_1271560</name>
</gene>
<keyword evidence="2" id="KW-1185">Reference proteome</keyword>
<protein>
    <submittedName>
        <fullName evidence="1">Uncharacterized protein</fullName>
    </submittedName>
</protein>
<sequence length="258" mass="28982">MAEYSSKLLKIQGCQLNNEHAYTPGLPPTILIASGSVSLHNTNNSTSPEDTHSDGIFFESPTTFPRAIVQMRRRRYTLRNVFLVSQISLDKTSGTFPVVPGHVIRRVIMTVEIKPEPCAGKTFDWESIWEDQVQEQVLCAFEADRTLKYLGVIIAAGRRWVYGTVDRGELVPRTMAEKRDPTFPSTGPSVPSSDNSMVEEWPKIQRFVPSLDIPEFLPQAKDGHPNTMYEFNLLDAGGESLRAFEGILNDLRHDDSDI</sequence>
<name>A0A9P6ZJV2_9AGAM</name>
<evidence type="ECO:0000313" key="2">
    <source>
        <dbReference type="Proteomes" id="UP000714275"/>
    </source>
</evidence>
<organism evidence="1 2">
    <name type="scientific">Suillus placidus</name>
    <dbReference type="NCBI Taxonomy" id="48579"/>
    <lineage>
        <taxon>Eukaryota</taxon>
        <taxon>Fungi</taxon>
        <taxon>Dikarya</taxon>
        <taxon>Basidiomycota</taxon>
        <taxon>Agaricomycotina</taxon>
        <taxon>Agaricomycetes</taxon>
        <taxon>Agaricomycetidae</taxon>
        <taxon>Boletales</taxon>
        <taxon>Suillineae</taxon>
        <taxon>Suillaceae</taxon>
        <taxon>Suillus</taxon>
    </lineage>
</organism>
<comment type="caution">
    <text evidence="1">The sequence shown here is derived from an EMBL/GenBank/DDBJ whole genome shotgun (WGS) entry which is preliminary data.</text>
</comment>
<evidence type="ECO:0000313" key="1">
    <source>
        <dbReference type="EMBL" id="KAG1768091.1"/>
    </source>
</evidence>
<dbReference type="EMBL" id="JABBWD010000081">
    <property type="protein sequence ID" value="KAG1768091.1"/>
    <property type="molecule type" value="Genomic_DNA"/>
</dbReference>
<reference evidence="1" key="1">
    <citation type="journal article" date="2020" name="New Phytol.">
        <title>Comparative genomics reveals dynamic genome evolution in host specialist ectomycorrhizal fungi.</title>
        <authorList>
            <person name="Lofgren L.A."/>
            <person name="Nguyen N.H."/>
            <person name="Vilgalys R."/>
            <person name="Ruytinx J."/>
            <person name="Liao H.L."/>
            <person name="Branco S."/>
            <person name="Kuo A."/>
            <person name="LaButti K."/>
            <person name="Lipzen A."/>
            <person name="Andreopoulos W."/>
            <person name="Pangilinan J."/>
            <person name="Riley R."/>
            <person name="Hundley H."/>
            <person name="Na H."/>
            <person name="Barry K."/>
            <person name="Grigoriev I.V."/>
            <person name="Stajich J.E."/>
            <person name="Kennedy P.G."/>
        </authorList>
    </citation>
    <scope>NUCLEOTIDE SEQUENCE</scope>
    <source>
        <strain evidence="1">DOB743</strain>
    </source>
</reference>
<dbReference type="Proteomes" id="UP000714275">
    <property type="component" value="Unassembled WGS sequence"/>
</dbReference>